<reference evidence="3" key="2">
    <citation type="submission" date="2021-04" db="EMBL/GenBank/DDBJ databases">
        <authorList>
            <person name="Gilroy R."/>
        </authorList>
    </citation>
    <scope>NUCLEOTIDE SEQUENCE</scope>
    <source>
        <strain evidence="3">ChiSjej2B20-11307</strain>
    </source>
</reference>
<keyword evidence="3" id="KW-0482">Metalloprotease</keyword>
<keyword evidence="3" id="KW-0645">Protease</keyword>
<evidence type="ECO:0000256" key="1">
    <source>
        <dbReference type="SAM" id="Phobius"/>
    </source>
</evidence>
<dbReference type="GO" id="GO:0080120">
    <property type="term" value="P:CAAX-box protein maturation"/>
    <property type="evidence" value="ECO:0007669"/>
    <property type="project" value="UniProtKB-ARBA"/>
</dbReference>
<feature type="transmembrane region" description="Helical" evidence="1">
    <location>
        <begin position="241"/>
        <end position="264"/>
    </location>
</feature>
<keyword evidence="3" id="KW-0378">Hydrolase</keyword>
<feature type="transmembrane region" description="Helical" evidence="1">
    <location>
        <begin position="74"/>
        <end position="98"/>
    </location>
</feature>
<sequence>MNQIQRKNPFWSLAGPMLAYLGIQWGVQTIIDFVVSMPYILRAYADVLNQGTMPTMQEWFQTCLEALEPAFDLIAAYQVEIAGVTALATFALTIPLFVKDRKLEKMLGVSIAPKMPAVGYGYIVLFGAAGCVAATCLAAMAQLAFYYDAQYQQTAEVLYTAGLPMQLLVLGVVVPVAEEMMFRGILFKRFRERQGFWYSAVCSSVFFAFMHTSTTQTIYALLLGLMLSYLYEKFRTIKAPVILHIVMNMGSVFLTETGGFQWIASDPVRMAAAAIGGAFLCSVTFVLLQRMLSSEGEQHSSGEKRDMF</sequence>
<feature type="transmembrane region" description="Helical" evidence="1">
    <location>
        <begin position="270"/>
        <end position="288"/>
    </location>
</feature>
<accession>A0A9D2H7I8</accession>
<feature type="domain" description="CAAX prenyl protease 2/Lysostaphin resistance protein A-like" evidence="2">
    <location>
        <begin position="163"/>
        <end position="249"/>
    </location>
</feature>
<dbReference type="Proteomes" id="UP000824223">
    <property type="component" value="Unassembled WGS sequence"/>
</dbReference>
<feature type="transmembrane region" description="Helical" evidence="1">
    <location>
        <begin position="195"/>
        <end position="212"/>
    </location>
</feature>
<protein>
    <submittedName>
        <fullName evidence="3">CPBP family intramembrane metalloprotease</fullName>
    </submittedName>
</protein>
<dbReference type="Pfam" id="PF02517">
    <property type="entry name" value="Rce1-like"/>
    <property type="match status" value="1"/>
</dbReference>
<keyword evidence="1" id="KW-0472">Membrane</keyword>
<keyword evidence="1" id="KW-1133">Transmembrane helix</keyword>
<dbReference type="InterPro" id="IPR052710">
    <property type="entry name" value="CAAX_protease"/>
</dbReference>
<dbReference type="EMBL" id="DXAK01000012">
    <property type="protein sequence ID" value="HJA06023.1"/>
    <property type="molecule type" value="Genomic_DNA"/>
</dbReference>
<comment type="caution">
    <text evidence="3">The sequence shown here is derived from an EMBL/GenBank/DDBJ whole genome shotgun (WGS) entry which is preliminary data.</text>
</comment>
<gene>
    <name evidence="3" type="ORF">H9798_02575</name>
</gene>
<dbReference type="InterPro" id="IPR003675">
    <property type="entry name" value="Rce1/LyrA-like_dom"/>
</dbReference>
<feature type="transmembrane region" description="Helical" evidence="1">
    <location>
        <begin position="157"/>
        <end position="174"/>
    </location>
</feature>
<dbReference type="PANTHER" id="PTHR36435">
    <property type="entry name" value="SLR1288 PROTEIN"/>
    <property type="match status" value="1"/>
</dbReference>
<evidence type="ECO:0000313" key="3">
    <source>
        <dbReference type="EMBL" id="HJA06023.1"/>
    </source>
</evidence>
<dbReference type="PANTHER" id="PTHR36435:SF1">
    <property type="entry name" value="CAAX AMINO TERMINAL PROTEASE FAMILY PROTEIN"/>
    <property type="match status" value="1"/>
</dbReference>
<evidence type="ECO:0000259" key="2">
    <source>
        <dbReference type="Pfam" id="PF02517"/>
    </source>
</evidence>
<evidence type="ECO:0000313" key="4">
    <source>
        <dbReference type="Proteomes" id="UP000824223"/>
    </source>
</evidence>
<keyword evidence="1" id="KW-0812">Transmembrane</keyword>
<name>A0A9D2H7I8_9FIRM</name>
<dbReference type="AlphaFoldDB" id="A0A9D2H7I8"/>
<feature type="transmembrane region" description="Helical" evidence="1">
    <location>
        <begin position="119"/>
        <end position="145"/>
    </location>
</feature>
<dbReference type="GO" id="GO:0008237">
    <property type="term" value="F:metallopeptidase activity"/>
    <property type="evidence" value="ECO:0007669"/>
    <property type="project" value="UniProtKB-KW"/>
</dbReference>
<reference evidence="3" key="1">
    <citation type="journal article" date="2021" name="PeerJ">
        <title>Extensive microbial diversity within the chicken gut microbiome revealed by metagenomics and culture.</title>
        <authorList>
            <person name="Gilroy R."/>
            <person name="Ravi A."/>
            <person name="Getino M."/>
            <person name="Pursley I."/>
            <person name="Horton D.L."/>
            <person name="Alikhan N.F."/>
            <person name="Baker D."/>
            <person name="Gharbi K."/>
            <person name="Hall N."/>
            <person name="Watson M."/>
            <person name="Adriaenssens E.M."/>
            <person name="Foster-Nyarko E."/>
            <person name="Jarju S."/>
            <person name="Secka A."/>
            <person name="Antonio M."/>
            <person name="Oren A."/>
            <person name="Chaudhuri R.R."/>
            <person name="La Ragione R."/>
            <person name="Hildebrand F."/>
            <person name="Pallen M.J."/>
        </authorList>
    </citation>
    <scope>NUCLEOTIDE SEQUENCE</scope>
    <source>
        <strain evidence="3">ChiSjej2B20-11307</strain>
    </source>
</reference>
<organism evidence="3 4">
    <name type="scientific">Candidatus Mediterraneibacter pullicola</name>
    <dbReference type="NCBI Taxonomy" id="2838682"/>
    <lineage>
        <taxon>Bacteria</taxon>
        <taxon>Bacillati</taxon>
        <taxon>Bacillota</taxon>
        <taxon>Clostridia</taxon>
        <taxon>Lachnospirales</taxon>
        <taxon>Lachnospiraceae</taxon>
        <taxon>Mediterraneibacter</taxon>
    </lineage>
</organism>
<dbReference type="GO" id="GO:0004175">
    <property type="term" value="F:endopeptidase activity"/>
    <property type="evidence" value="ECO:0007669"/>
    <property type="project" value="UniProtKB-ARBA"/>
</dbReference>
<proteinExistence type="predicted"/>